<dbReference type="Proteomes" id="UP000694867">
    <property type="component" value="Unplaced"/>
</dbReference>
<dbReference type="PIRSF" id="PIRSF038995">
    <property type="entry name" value="SRP68"/>
    <property type="match status" value="1"/>
</dbReference>
<gene>
    <name evidence="14" type="primary">LOC100898795</name>
</gene>
<evidence type="ECO:0000256" key="2">
    <source>
        <dbReference type="ARBA" id="ARBA00004496"/>
    </source>
</evidence>
<evidence type="ECO:0000256" key="10">
    <source>
        <dbReference type="ARBA" id="ARBA00023274"/>
    </source>
</evidence>
<comment type="function">
    <text evidence="12">Component of the signal recognition particle (SRP) complex, a ribonucleoprotein complex that mediates the cotranslational targeting of secretory and membrane proteins to the endoplasmic reticulum (ER). The SRP complex interacts with the signal sequence in nascent secretory and membrane proteins and directs them to the membrane of the ER.</text>
</comment>
<comment type="subcellular location">
    <subcellularLocation>
        <location evidence="2 12">Cytoplasm</location>
    </subcellularLocation>
    <subcellularLocation>
        <location evidence="1">Endoplasmic reticulum</location>
    </subcellularLocation>
    <subcellularLocation>
        <location evidence="3">Nucleus</location>
        <location evidence="3">Nucleolus</location>
    </subcellularLocation>
</comment>
<dbReference type="GO" id="GO:0005783">
    <property type="term" value="C:endoplasmic reticulum"/>
    <property type="evidence" value="ECO:0007669"/>
    <property type="project" value="UniProtKB-SubCell"/>
</dbReference>
<evidence type="ECO:0000256" key="12">
    <source>
        <dbReference type="PIRNR" id="PIRNR038995"/>
    </source>
</evidence>
<dbReference type="Pfam" id="PF16969">
    <property type="entry name" value="SRP68"/>
    <property type="match status" value="1"/>
</dbReference>
<evidence type="ECO:0000256" key="9">
    <source>
        <dbReference type="ARBA" id="ARBA00023242"/>
    </source>
</evidence>
<keyword evidence="13" id="KW-1185">Reference proteome</keyword>
<dbReference type="RefSeq" id="XP_003746098.1">
    <property type="nucleotide sequence ID" value="XM_003746050.2"/>
</dbReference>
<comment type="similarity">
    <text evidence="4 12">Belongs to the SRP68 family.</text>
</comment>
<organism evidence="13 14">
    <name type="scientific">Galendromus occidentalis</name>
    <name type="common">western predatory mite</name>
    <dbReference type="NCBI Taxonomy" id="34638"/>
    <lineage>
        <taxon>Eukaryota</taxon>
        <taxon>Metazoa</taxon>
        <taxon>Ecdysozoa</taxon>
        <taxon>Arthropoda</taxon>
        <taxon>Chelicerata</taxon>
        <taxon>Arachnida</taxon>
        <taxon>Acari</taxon>
        <taxon>Parasitiformes</taxon>
        <taxon>Mesostigmata</taxon>
        <taxon>Gamasina</taxon>
        <taxon>Phytoseioidea</taxon>
        <taxon>Phytoseiidae</taxon>
        <taxon>Typhlodrominae</taxon>
        <taxon>Galendromus</taxon>
    </lineage>
</organism>
<dbReference type="GO" id="GO:0005730">
    <property type="term" value="C:nucleolus"/>
    <property type="evidence" value="ECO:0007669"/>
    <property type="project" value="UniProtKB-SubCell"/>
</dbReference>
<evidence type="ECO:0000256" key="7">
    <source>
        <dbReference type="ARBA" id="ARBA00022884"/>
    </source>
</evidence>
<evidence type="ECO:0000256" key="3">
    <source>
        <dbReference type="ARBA" id="ARBA00004604"/>
    </source>
</evidence>
<dbReference type="GO" id="GO:0005047">
    <property type="term" value="F:signal recognition particle binding"/>
    <property type="evidence" value="ECO:0007669"/>
    <property type="project" value="InterPro"/>
</dbReference>
<keyword evidence="6" id="KW-0256">Endoplasmic reticulum</keyword>
<dbReference type="InterPro" id="IPR026258">
    <property type="entry name" value="SRP68"/>
</dbReference>
<dbReference type="Gene3D" id="1.10.3450.40">
    <property type="entry name" value="Signal recognition particle, SRP68 subunit, RNA-binding domain"/>
    <property type="match status" value="1"/>
</dbReference>
<dbReference type="PANTHER" id="PTHR12860:SF0">
    <property type="entry name" value="SIGNAL RECOGNITION PARTICLE SUBUNIT SRP68"/>
    <property type="match status" value="1"/>
</dbReference>
<evidence type="ECO:0000256" key="11">
    <source>
        <dbReference type="ARBA" id="ARBA00029498"/>
    </source>
</evidence>
<keyword evidence="8 12" id="KW-0733">Signal recognition particle</keyword>
<dbReference type="InterPro" id="IPR038253">
    <property type="entry name" value="SRP68_N_sf"/>
</dbReference>
<dbReference type="GO" id="GO:0005786">
    <property type="term" value="C:signal recognition particle, endoplasmic reticulum targeting"/>
    <property type="evidence" value="ECO:0007669"/>
    <property type="project" value="UniProtKB-KW"/>
</dbReference>
<dbReference type="GeneID" id="100898795"/>
<dbReference type="InterPro" id="IPR011990">
    <property type="entry name" value="TPR-like_helical_dom_sf"/>
</dbReference>
<name>A0AAJ6VZT1_9ACAR</name>
<evidence type="ECO:0000256" key="5">
    <source>
        <dbReference type="ARBA" id="ARBA00022490"/>
    </source>
</evidence>
<keyword evidence="9" id="KW-0539">Nucleus</keyword>
<dbReference type="FunFam" id="1.10.3450.40:FF:000001">
    <property type="entry name" value="Signal recognition particle subunit SRP68"/>
    <property type="match status" value="1"/>
</dbReference>
<evidence type="ECO:0000256" key="8">
    <source>
        <dbReference type="ARBA" id="ARBA00023135"/>
    </source>
</evidence>
<evidence type="ECO:0000313" key="13">
    <source>
        <dbReference type="Proteomes" id="UP000694867"/>
    </source>
</evidence>
<evidence type="ECO:0000256" key="1">
    <source>
        <dbReference type="ARBA" id="ARBA00004240"/>
    </source>
</evidence>
<dbReference type="GO" id="GO:0030942">
    <property type="term" value="F:endoplasmic reticulum signal peptide binding"/>
    <property type="evidence" value="ECO:0007669"/>
    <property type="project" value="InterPro"/>
</dbReference>
<proteinExistence type="inferred from homology"/>
<sequence>MEDDKENQPMVEEEQDEPKIITLEVLRVVKEAQQKHGLRHDDFQRYRSYCSRRIRRLRCALNFLQGTKNRYNPKSITDEILAKTGDLRYPCIVLMQAERCWGYAMQLRHECSTEPRKKFHLRRRLRKAVQYAEELSDLCTKSETCDARSKLECQAYAAFMKGTYLFEKSQWKEAMDAYSTAQTIYEKLGSALIEDQRVLYQQRVEDLTPNLRYCAYNIGDKSAMSDLKKLRREGKSGMDNLDTLIAQTRSKQAVTLKEIKWLGKTIPVRQEKVKILLISWDECGQELKQCKSMDEKVAIYERFLLELKDCLQILRDDVKAQEANKLVETTGLTTLQYLQSYIIYLRLRATVDRNVAMIDILRSKNNKPQDMVRLYEVILQCLQEMQQLPGVEPDSQVYRDVENEMLLQKAFRAYYISRALTALGKYPEALAMAVRAQEYSSKAKTTTEEVQKLQSQIEAEMYFVHAQSILGGEATAHEVTEEIKDTTGGRPLLERLDEYYEDPNLTDEKNPTQLVSYPPDFEACACKPLFFDLALNHVVFPDLDEETETRKEQQGAGLTGLVKGWLGGWK</sequence>
<keyword evidence="7 12" id="KW-0694">RNA-binding</keyword>
<evidence type="ECO:0000313" key="14">
    <source>
        <dbReference type="RefSeq" id="XP_003746098.1"/>
    </source>
</evidence>
<accession>A0AAJ6VZT1</accession>
<dbReference type="CDD" id="cd15481">
    <property type="entry name" value="SRP68-RBD"/>
    <property type="match status" value="1"/>
</dbReference>
<dbReference type="GO" id="GO:0008312">
    <property type="term" value="F:7S RNA binding"/>
    <property type="evidence" value="ECO:0007669"/>
    <property type="project" value="InterPro"/>
</dbReference>
<dbReference type="GO" id="GO:0006614">
    <property type="term" value="P:SRP-dependent cotranslational protein targeting to membrane"/>
    <property type="evidence" value="ECO:0007669"/>
    <property type="project" value="InterPro"/>
</dbReference>
<evidence type="ECO:0000256" key="4">
    <source>
        <dbReference type="ARBA" id="ARBA00009352"/>
    </source>
</evidence>
<dbReference type="PANTHER" id="PTHR12860">
    <property type="entry name" value="SIGNAL RECOGNITION PARTICLE 68 KDA PROTEIN"/>
    <property type="match status" value="1"/>
</dbReference>
<dbReference type="CTD" id="6730"/>
<dbReference type="SUPFAM" id="SSF48452">
    <property type="entry name" value="TPR-like"/>
    <property type="match status" value="1"/>
</dbReference>
<protein>
    <recommendedName>
        <fullName evidence="11 12">Signal recognition particle subunit SRP68</fullName>
        <shortName evidence="12">SRP68</shortName>
    </recommendedName>
</protein>
<dbReference type="InterPro" id="IPR034652">
    <property type="entry name" value="SRP68-RBD"/>
</dbReference>
<reference evidence="14" key="1">
    <citation type="submission" date="2025-08" db="UniProtKB">
        <authorList>
            <consortium name="RefSeq"/>
        </authorList>
    </citation>
    <scope>IDENTIFICATION</scope>
</reference>
<keyword evidence="5 12" id="KW-0963">Cytoplasm</keyword>
<evidence type="ECO:0000256" key="6">
    <source>
        <dbReference type="ARBA" id="ARBA00022824"/>
    </source>
</evidence>
<dbReference type="AlphaFoldDB" id="A0AAJ6VZT1"/>
<dbReference type="GO" id="GO:0005829">
    <property type="term" value="C:cytosol"/>
    <property type="evidence" value="ECO:0007669"/>
    <property type="project" value="UniProtKB-ARBA"/>
</dbReference>
<dbReference type="KEGG" id="goe:100898795"/>
<keyword evidence="10 12" id="KW-0687">Ribonucleoprotein</keyword>